<dbReference type="PANTHER" id="PTHR42736:SF1">
    <property type="entry name" value="PROTEIN-GLUTAMINE GAMMA-GLUTAMYLTRANSFERASE"/>
    <property type="match status" value="1"/>
</dbReference>
<feature type="region of interest" description="Disordered" evidence="1">
    <location>
        <begin position="791"/>
        <end position="811"/>
    </location>
</feature>
<accession>A0ABU2H279</accession>
<feature type="transmembrane region" description="Helical" evidence="2">
    <location>
        <begin position="163"/>
        <end position="184"/>
    </location>
</feature>
<feature type="transmembrane region" description="Helical" evidence="2">
    <location>
        <begin position="113"/>
        <end position="132"/>
    </location>
</feature>
<keyword evidence="2" id="KW-0812">Transmembrane</keyword>
<keyword evidence="2" id="KW-1133">Transmembrane helix</keyword>
<feature type="region of interest" description="Disordered" evidence="1">
    <location>
        <begin position="189"/>
        <end position="228"/>
    </location>
</feature>
<feature type="transmembrane region" description="Helical" evidence="2">
    <location>
        <begin position="57"/>
        <end position="77"/>
    </location>
</feature>
<dbReference type="PANTHER" id="PTHR42736">
    <property type="entry name" value="PROTEIN-GLUTAMINE GAMMA-GLUTAMYLTRANSFERASE"/>
    <property type="match status" value="1"/>
</dbReference>
<feature type="transmembrane region" description="Helical" evidence="2">
    <location>
        <begin position="231"/>
        <end position="250"/>
    </location>
</feature>
<gene>
    <name evidence="4" type="ORF">RIF23_03770</name>
</gene>
<evidence type="ECO:0000313" key="5">
    <source>
        <dbReference type="Proteomes" id="UP001250214"/>
    </source>
</evidence>
<reference evidence="5" key="1">
    <citation type="submission" date="2023-07" db="EMBL/GenBank/DDBJ databases">
        <title>Novel species in the genus Lipingzhangella isolated from Sambhar Salt Lake.</title>
        <authorList>
            <person name="Jiya N."/>
            <person name="Kajale S."/>
            <person name="Sharma A."/>
        </authorList>
    </citation>
    <scope>NUCLEOTIDE SEQUENCE [LARGE SCALE GENOMIC DNA]</scope>
    <source>
        <strain evidence="5">LS1_29</strain>
    </source>
</reference>
<name>A0ABU2H279_9ACTN</name>
<dbReference type="InterPro" id="IPR002931">
    <property type="entry name" value="Transglutaminase-like"/>
</dbReference>
<comment type="caution">
    <text evidence="4">The sequence shown here is derived from an EMBL/GenBank/DDBJ whole genome shotgun (WGS) entry which is preliminary data.</text>
</comment>
<dbReference type="Pfam" id="PF01841">
    <property type="entry name" value="Transglut_core"/>
    <property type="match status" value="1"/>
</dbReference>
<dbReference type="Gene3D" id="3.10.620.30">
    <property type="match status" value="1"/>
</dbReference>
<keyword evidence="2" id="KW-0472">Membrane</keyword>
<dbReference type="RefSeq" id="WP_310910882.1">
    <property type="nucleotide sequence ID" value="NZ_JAVLVT010000001.1"/>
</dbReference>
<protein>
    <submittedName>
        <fullName evidence="4">DUF3488 and transglutaminase-like domain-containing protein</fullName>
    </submittedName>
</protein>
<evidence type="ECO:0000256" key="1">
    <source>
        <dbReference type="SAM" id="MobiDB-lite"/>
    </source>
</evidence>
<feature type="transmembrane region" description="Helical" evidence="2">
    <location>
        <begin position="645"/>
        <end position="668"/>
    </location>
</feature>
<evidence type="ECO:0000256" key="2">
    <source>
        <dbReference type="SAM" id="Phobius"/>
    </source>
</evidence>
<proteinExistence type="predicted"/>
<dbReference type="SUPFAM" id="SSF54001">
    <property type="entry name" value="Cysteine proteinases"/>
    <property type="match status" value="1"/>
</dbReference>
<dbReference type="InterPro" id="IPR052901">
    <property type="entry name" value="Bact_TGase-like"/>
</dbReference>
<dbReference type="InterPro" id="IPR021878">
    <property type="entry name" value="TgpA_N"/>
</dbReference>
<evidence type="ECO:0000313" key="4">
    <source>
        <dbReference type="EMBL" id="MDS1269410.1"/>
    </source>
</evidence>
<dbReference type="Proteomes" id="UP001250214">
    <property type="component" value="Unassembled WGS sequence"/>
</dbReference>
<keyword evidence="5" id="KW-1185">Reference proteome</keyword>
<organism evidence="4 5">
    <name type="scientific">Lipingzhangella rawalii</name>
    <dbReference type="NCBI Taxonomy" id="2055835"/>
    <lineage>
        <taxon>Bacteria</taxon>
        <taxon>Bacillati</taxon>
        <taxon>Actinomycetota</taxon>
        <taxon>Actinomycetes</taxon>
        <taxon>Streptosporangiales</taxon>
        <taxon>Nocardiopsidaceae</taxon>
        <taxon>Lipingzhangella</taxon>
    </lineage>
</organism>
<dbReference type="InterPro" id="IPR038765">
    <property type="entry name" value="Papain-like_cys_pep_sf"/>
</dbReference>
<feature type="transmembrane region" description="Helical" evidence="2">
    <location>
        <begin position="139"/>
        <end position="157"/>
    </location>
</feature>
<evidence type="ECO:0000259" key="3">
    <source>
        <dbReference type="SMART" id="SM00460"/>
    </source>
</evidence>
<dbReference type="Pfam" id="PF11992">
    <property type="entry name" value="TgpA_N"/>
    <property type="match status" value="1"/>
</dbReference>
<feature type="domain" description="Transglutaminase-like" evidence="3">
    <location>
        <begin position="492"/>
        <end position="563"/>
    </location>
</feature>
<dbReference type="EMBL" id="JAVLVT010000001">
    <property type="protein sequence ID" value="MDS1269410.1"/>
    <property type="molecule type" value="Genomic_DNA"/>
</dbReference>
<feature type="region of interest" description="Disordered" evidence="1">
    <location>
        <begin position="561"/>
        <end position="613"/>
    </location>
</feature>
<feature type="transmembrane region" description="Helical" evidence="2">
    <location>
        <begin position="32"/>
        <end position="50"/>
    </location>
</feature>
<sequence>MRVWATVAATLATLFALPLLHPLFVDSRWITGPAMVVATVGLVGALGRFISRPRLPAVAVLGLQLGAVVLVITVRHASETALLGFLPTPSTLRVLIELANEGRLDLYSGTAPVADTPGIELAVLLLVAAFALTMDLVTVVARTPTIAGGLLLALLLVPLSLHYTGVGTLTFVIAALGFVLLLAVEGRDRSRGWPVPPVRNPTATTSPPRRERPPHPTRPNASGRPDAHPGLTSQIAVLAVVAALLIPAAVPGLSSDAVFTLTDPRHAQTGTVTTTHPLVSLRRELLSPGEDEVLRYTNDAHQATYLRTAVLADFDGVDWTMAPVHAGRDRLLDEGSLPAPPDPWNTADPLQAEIRVADQARGLDFLPLPHPTSEVDIAGDWYVEPDTAVVFSPTTDASGSTYTLAAPRPDFDNTDLAQAREVSSTSVDDRYRALPADLTSDVTELTQEVVPLDAGPHERAVALQEWFTGGDFDYDLSPQSVPDGTDPLTHFLIDSRAGYCEQFAAAMAIMARVSDIPARVAVGYTGGSAVAGTDEWRVTQEHAHAWPELYFEGHGWLRFEPTPASADGQGSANIPDYATVPSPQDEASHNRGGDTAQDRAGGTGASDAQDGPIDEDLLEDQLTEGTAEPADDTGTDSDTAGALTWPVLATAVALLILGTAPALLGMLLRYLGRARASTPQERAHVAWQELRLDCQSLGVVWNSAESPRSLVRRLSQEFSLASWERDALERIAHAEEQARYAPTAPAPHTGTSGDLTACGRVVRAALRARTSWMRRLRSRLLPGPMAGLASRRYRSRAVPQHQGKSRGPRSA</sequence>
<dbReference type="SMART" id="SM00460">
    <property type="entry name" value="TGc"/>
    <property type="match status" value="1"/>
</dbReference>